<evidence type="ECO:0000313" key="4">
    <source>
        <dbReference type="Proteomes" id="UP000316406"/>
    </source>
</evidence>
<dbReference type="SUPFAM" id="SSF52210">
    <property type="entry name" value="Succinyl-CoA synthetase domains"/>
    <property type="match status" value="1"/>
</dbReference>
<reference evidence="3 4" key="1">
    <citation type="submission" date="2019-07" db="EMBL/GenBank/DDBJ databases">
        <title>Draft genome sequence of Brevibacterium aurantiacum XU54 isolated from Xinjiang China.</title>
        <authorList>
            <person name="Xu X."/>
        </authorList>
    </citation>
    <scope>NUCLEOTIDE SEQUENCE [LARGE SCALE GENOMIC DNA]</scope>
    <source>
        <strain evidence="3 4">XU54</strain>
    </source>
</reference>
<dbReference type="InterPro" id="IPR009499">
    <property type="entry name" value="AllG-like"/>
</dbReference>
<dbReference type="OrthoDB" id="6193532at2"/>
<dbReference type="Gene3D" id="3.40.50.720">
    <property type="entry name" value="NAD(P)-binding Rossmann-like Domain"/>
    <property type="match status" value="1"/>
</dbReference>
<dbReference type="PANTHER" id="PTHR11117">
    <property type="entry name" value="SUCCINYL-COA LIGASE SUBUNIT ALPHA"/>
    <property type="match status" value="1"/>
</dbReference>
<dbReference type="InterPro" id="IPR005811">
    <property type="entry name" value="SUCC_ACL_C"/>
</dbReference>
<dbReference type="GO" id="GO:0006099">
    <property type="term" value="P:tricarboxylic acid cycle"/>
    <property type="evidence" value="ECO:0007669"/>
    <property type="project" value="TreeGrafter"/>
</dbReference>
<dbReference type="InterPro" id="IPR016102">
    <property type="entry name" value="Succinyl-CoA_synth-like"/>
</dbReference>
<dbReference type="Pfam" id="PF00549">
    <property type="entry name" value="Ligase_CoA"/>
    <property type="match status" value="1"/>
</dbReference>
<evidence type="ECO:0000256" key="1">
    <source>
        <dbReference type="SAM" id="MobiDB-lite"/>
    </source>
</evidence>
<dbReference type="PANTHER" id="PTHR11117:SF24">
    <property type="entry name" value="PROTEIN FDRA"/>
    <property type="match status" value="1"/>
</dbReference>
<dbReference type="GO" id="GO:0009361">
    <property type="term" value="C:succinate-CoA ligase complex (ADP-forming)"/>
    <property type="evidence" value="ECO:0007669"/>
    <property type="project" value="TreeGrafter"/>
</dbReference>
<dbReference type="Pfam" id="PF06545">
    <property type="entry name" value="AllG"/>
    <property type="match status" value="1"/>
</dbReference>
<dbReference type="GO" id="GO:0004775">
    <property type="term" value="F:succinate-CoA ligase (ADP-forming) activity"/>
    <property type="evidence" value="ECO:0007669"/>
    <property type="project" value="TreeGrafter"/>
</dbReference>
<dbReference type="EMBL" id="VLTK01000013">
    <property type="protein sequence ID" value="TSI13125.1"/>
    <property type="molecule type" value="Genomic_DNA"/>
</dbReference>
<gene>
    <name evidence="3" type="ORF">FO013_18200</name>
</gene>
<dbReference type="GO" id="GO:0004776">
    <property type="term" value="F:succinate-CoA ligase (GDP-forming) activity"/>
    <property type="evidence" value="ECO:0007669"/>
    <property type="project" value="TreeGrafter"/>
</dbReference>
<dbReference type="InterPro" id="IPR024033">
    <property type="entry name" value="OXTCase_su_AllG_h-dom"/>
</dbReference>
<dbReference type="Gene3D" id="3.90.1700.10">
    <property type="entry name" value="v583 domain like"/>
    <property type="match status" value="1"/>
</dbReference>
<dbReference type="AlphaFoldDB" id="A0A556C6P3"/>
<dbReference type="Proteomes" id="UP000316406">
    <property type="component" value="Unassembled WGS sequence"/>
</dbReference>
<name>A0A556C6P3_BREAU</name>
<accession>A0A556C6P3</accession>
<evidence type="ECO:0000313" key="3">
    <source>
        <dbReference type="EMBL" id="TSI13125.1"/>
    </source>
</evidence>
<dbReference type="Gene3D" id="3.90.1710.10">
    <property type="entry name" value="Enterococcus faecalis V583 domain"/>
    <property type="match status" value="1"/>
</dbReference>
<dbReference type="Gene3D" id="1.10.10.660">
    <property type="entry name" value="conserved protein of unknown function from Enterococcus faecalis V583"/>
    <property type="match status" value="1"/>
</dbReference>
<comment type="caution">
    <text evidence="3">The sequence shown here is derived from an EMBL/GenBank/DDBJ whole genome shotgun (WGS) entry which is preliminary data.</text>
</comment>
<dbReference type="RefSeq" id="WP_143923979.1">
    <property type="nucleotide sequence ID" value="NZ_VLTK01000013.1"/>
</dbReference>
<dbReference type="GO" id="GO:0005829">
    <property type="term" value="C:cytosol"/>
    <property type="evidence" value="ECO:0007669"/>
    <property type="project" value="TreeGrafter"/>
</dbReference>
<evidence type="ECO:0000259" key="2">
    <source>
        <dbReference type="Pfam" id="PF00549"/>
    </source>
</evidence>
<organism evidence="3 4">
    <name type="scientific">Brevibacterium aurantiacum</name>
    <dbReference type="NCBI Taxonomy" id="273384"/>
    <lineage>
        <taxon>Bacteria</taxon>
        <taxon>Bacillati</taxon>
        <taxon>Actinomycetota</taxon>
        <taxon>Actinomycetes</taxon>
        <taxon>Micrococcales</taxon>
        <taxon>Brevibacteriaceae</taxon>
        <taxon>Brevibacterium</taxon>
    </lineage>
</organism>
<feature type="compositionally biased region" description="Low complexity" evidence="1">
    <location>
        <begin position="516"/>
        <end position="533"/>
    </location>
</feature>
<protein>
    <submittedName>
        <fullName evidence="3">DUF1116 domain-containing protein</fullName>
    </submittedName>
</protein>
<sequence>MPTTLDIRSGLYYDSVALMQVSAQVKATEGVDAALIGMGTELNVGLMRDAGFDIPDSAAPNDLVIAISASDEAALASGLAAVDEAFTRIADTAARSLGPTGAEQPPLTVESAVGRTGSNLVVVSVPGDYAGIETIAALDAGNSVLLFSDNVDVDTEVALKHRATEAGLIVMGPDCGTAIVAGAGLGFANEVKPGRIGIVAASGTGAQQVSTLLDAAGAGISQLIGTGGRDLAREVGGLSAKQALKALAGDKDTDHVIIVSKPADAEVVAEIEVLAADLGIGVSWAVLGPERTDLTTSVETALDSCGFNVPTWPSWGTTGSSEDLQQGPLVGLFCGGTMADEAMLIAAETLGPITSNIPLGGAEKIAGAELPTSAHTVIDFGDDGMTQGRAHPMIDPSLRLGAIAEAGNSAGVLLLDLVLGHGAHAAPAEGLSGAISAARLAATQAGRELPVIVSLIGTQSDPQDFSATVGSLVGAGAEVYVSNAQATRRAVSLIAPLNQAECDNAPAQSGPSSHGAPATTEAAANSAATSDASARSDVPATKLSELLSAEPKVVSVGLSLFADALRAQAVPVVEVPWQPPVGDANRLFSVMSDPRRLAANAQALEAMLNAGAQLVGLRPARECLGLAENEFLHSGPPLEFERASGPMRGALAGAVVFEGLTDTLEEAEAGLADGRFSMAPCHSKDAVGPMAGVISPSMWMFELIDPVYGNRAYCSLNEGLGKVLRYGANNDEVLDRLHWMRDILGPVLAQAVAAHGPIDTKYYVSQMLASGDEGHNRNRTATLLFLRDLMPDLLALDFATADLAEVCSFLGANDYFALNLVMPTCKLAMAAAKGIPGSSLVVTMARNGTDFGIQLSGTGDEWFTGPAQVAEGLYLGDFGPEDANPDIGDSAITETAGIGGLAMAAAPAVVRLVGGDVAFAVETTRRMYEITAGEHPIHQIPILEFRGVPSGIDLVKVLRTNVLPQINTGMAGRIAGVGQVGAGLVNPPMDCFTNGLESLGR</sequence>
<feature type="domain" description="ATP-citrate synthase/succinyl-CoA ligase C-terminal" evidence="2">
    <location>
        <begin position="332"/>
        <end position="490"/>
    </location>
</feature>
<keyword evidence="4" id="KW-1185">Reference proteome</keyword>
<proteinExistence type="predicted"/>
<feature type="region of interest" description="Disordered" evidence="1">
    <location>
        <begin position="504"/>
        <end position="536"/>
    </location>
</feature>
<dbReference type="Gene3D" id="3.40.50.261">
    <property type="entry name" value="Succinyl-CoA synthetase domains"/>
    <property type="match status" value="2"/>
</dbReference>